<dbReference type="CDD" id="cd11030">
    <property type="entry name" value="CYP105-like"/>
    <property type="match status" value="1"/>
</dbReference>
<keyword evidence="13" id="KW-1185">Reference proteome</keyword>
<reference evidence="13" key="3">
    <citation type="journal article" date="2019" name="Int. J. Syst. Evol. Microbiol.">
        <title>The Global Catalogue of Microorganisms (GCM) 10K type strain sequencing project: providing services to taxonomists for standard genome sequencing and annotation.</title>
        <authorList>
            <consortium name="The Broad Institute Genomics Platform"/>
            <consortium name="The Broad Institute Genome Sequencing Center for Infectious Disease"/>
            <person name="Wu L."/>
            <person name="Ma J."/>
        </authorList>
    </citation>
    <scope>NUCLEOTIDE SEQUENCE [LARGE SCALE GENOMIC DNA]</scope>
    <source>
        <strain evidence="13">JCM 10664</strain>
    </source>
</reference>
<dbReference type="InterPro" id="IPR002397">
    <property type="entry name" value="Cyt_P450_B"/>
</dbReference>
<dbReference type="EMBL" id="BMMT01000008">
    <property type="protein sequence ID" value="GGI87729.1"/>
    <property type="molecule type" value="Genomic_DNA"/>
</dbReference>
<dbReference type="GO" id="GO:0016705">
    <property type="term" value="F:oxidoreductase activity, acting on paired donors, with incorporation or reduction of molecular oxygen"/>
    <property type="evidence" value="ECO:0007669"/>
    <property type="project" value="InterPro"/>
</dbReference>
<dbReference type="FunFam" id="1.10.630.10:FF:000018">
    <property type="entry name" value="Cytochrome P450 monooxygenase"/>
    <property type="match status" value="1"/>
</dbReference>
<evidence type="ECO:0000313" key="13">
    <source>
        <dbReference type="Proteomes" id="UP001500220"/>
    </source>
</evidence>
<dbReference type="GO" id="GO:0004497">
    <property type="term" value="F:monooxygenase activity"/>
    <property type="evidence" value="ECO:0007669"/>
    <property type="project" value="UniProtKB-KW"/>
</dbReference>
<reference evidence="10" key="5">
    <citation type="submission" date="2023-12" db="EMBL/GenBank/DDBJ databases">
        <authorList>
            <person name="Sun Q."/>
            <person name="Inoue M."/>
        </authorList>
    </citation>
    <scope>NUCLEOTIDE SEQUENCE</scope>
    <source>
        <strain evidence="10">JCM 10664</strain>
    </source>
</reference>
<dbReference type="PRINTS" id="PR00359">
    <property type="entry name" value="BP450"/>
</dbReference>
<keyword evidence="8 9" id="KW-0503">Monooxygenase</keyword>
<evidence type="ECO:0000256" key="8">
    <source>
        <dbReference type="ARBA" id="ARBA00023033"/>
    </source>
</evidence>
<evidence type="ECO:0000256" key="7">
    <source>
        <dbReference type="ARBA" id="ARBA00023004"/>
    </source>
</evidence>
<accession>A0A917JV46</accession>
<dbReference type="GO" id="GO:0005737">
    <property type="term" value="C:cytoplasm"/>
    <property type="evidence" value="ECO:0007669"/>
    <property type="project" value="UniProtKB-SubCell"/>
</dbReference>
<keyword evidence="5 9" id="KW-0479">Metal-binding</keyword>
<dbReference type="PRINTS" id="PR00385">
    <property type="entry name" value="P450"/>
</dbReference>
<evidence type="ECO:0000313" key="12">
    <source>
        <dbReference type="Proteomes" id="UP000597989"/>
    </source>
</evidence>
<evidence type="ECO:0000256" key="6">
    <source>
        <dbReference type="ARBA" id="ARBA00023002"/>
    </source>
</evidence>
<dbReference type="InterPro" id="IPR001128">
    <property type="entry name" value="Cyt_P450"/>
</dbReference>
<comment type="subcellular location">
    <subcellularLocation>
        <location evidence="1">Cytoplasm</location>
    </subcellularLocation>
</comment>
<dbReference type="GO" id="GO:0005506">
    <property type="term" value="F:iron ion binding"/>
    <property type="evidence" value="ECO:0007669"/>
    <property type="project" value="InterPro"/>
</dbReference>
<evidence type="ECO:0000313" key="10">
    <source>
        <dbReference type="EMBL" id="GAA0503783.1"/>
    </source>
</evidence>
<gene>
    <name evidence="10" type="ORF">GCM10009545_01850</name>
    <name evidence="11" type="ORF">GCM10011581_26000</name>
</gene>
<sequence length="404" mass="44206">MTETHEVLTFPMARPTGCPLDPPEHYRAMRQSAPVARATLPDGSPTWLVSRYADVRAVLRDPRVSADLRAPGFPIISAAERALVDAGFHPGFIRTDPPEHGRLRQMVAHDFTIKRSSALRPDIQRLVDERIDAMLAGPRPADLVAELALPVPSTVICWLLGVPVDDIGSFNAWTRTIVDATTTPEETQAANTAILEYFDRLIAVKQREPGDDIVSRLVARHEAGELSRQDVLTTSMLLLVAGHETTANMISLGVLALLQHPEQAAALRDDPDLAPGAVEELLRYLSISEFATTRVAVRDLEVGGQVIRAGEGIVALTPSANRDAAVFADPDVLDIRRGSRQHVAFGFGPHQCVGQSLARTELRIVYPTLLRRIPTLRLAADPATLRYKRDEGIFGVHALPVTWD</sequence>
<dbReference type="GO" id="GO:0020037">
    <property type="term" value="F:heme binding"/>
    <property type="evidence" value="ECO:0007669"/>
    <property type="project" value="InterPro"/>
</dbReference>
<organism evidence="11 12">
    <name type="scientific">Saccharopolyspora thermophila</name>
    <dbReference type="NCBI Taxonomy" id="89367"/>
    <lineage>
        <taxon>Bacteria</taxon>
        <taxon>Bacillati</taxon>
        <taxon>Actinomycetota</taxon>
        <taxon>Actinomycetes</taxon>
        <taxon>Pseudonocardiales</taxon>
        <taxon>Pseudonocardiaceae</taxon>
        <taxon>Saccharopolyspora</taxon>
    </lineage>
</organism>
<reference evidence="11 12" key="2">
    <citation type="journal article" date="2014" name="Int. J. Syst. Evol. Microbiol.">
        <title>Complete genome sequence of Corynebacterium casei LMG S-19264T (=DSM 44701T), isolated from a smear-ripened cheese.</title>
        <authorList>
            <consortium name="US DOE Joint Genome Institute (JGI-PGF)"/>
            <person name="Walter F."/>
            <person name="Albersmeier A."/>
            <person name="Kalinowski J."/>
            <person name="Ruckert C."/>
        </authorList>
    </citation>
    <scope>NUCLEOTIDE SEQUENCE [LARGE SCALE GENOMIC DNA]</scope>
    <source>
        <strain evidence="11 12">CGMCC 4.7206</strain>
    </source>
</reference>
<keyword evidence="4 9" id="KW-0349">Heme</keyword>
<evidence type="ECO:0000256" key="3">
    <source>
        <dbReference type="ARBA" id="ARBA00022490"/>
    </source>
</evidence>
<comment type="similarity">
    <text evidence="2 9">Belongs to the cytochrome P450 family.</text>
</comment>
<dbReference type="EMBL" id="BAAAHC010000001">
    <property type="protein sequence ID" value="GAA0503783.1"/>
    <property type="molecule type" value="Genomic_DNA"/>
</dbReference>
<dbReference type="Proteomes" id="UP000597989">
    <property type="component" value="Unassembled WGS sequence"/>
</dbReference>
<evidence type="ECO:0000256" key="4">
    <source>
        <dbReference type="ARBA" id="ARBA00022617"/>
    </source>
</evidence>
<dbReference type="AlphaFoldDB" id="A0A917JV46"/>
<evidence type="ECO:0000256" key="5">
    <source>
        <dbReference type="ARBA" id="ARBA00022723"/>
    </source>
</evidence>
<keyword evidence="7 9" id="KW-0408">Iron</keyword>
<dbReference type="InterPro" id="IPR036396">
    <property type="entry name" value="Cyt_P450_sf"/>
</dbReference>
<dbReference type="PROSITE" id="PS00086">
    <property type="entry name" value="CYTOCHROME_P450"/>
    <property type="match status" value="1"/>
</dbReference>
<evidence type="ECO:0000256" key="9">
    <source>
        <dbReference type="RuleBase" id="RU000461"/>
    </source>
</evidence>
<dbReference type="RefSeq" id="WP_229680102.1">
    <property type="nucleotide sequence ID" value="NZ_BAAAHC010000001.1"/>
</dbReference>
<keyword evidence="6 9" id="KW-0560">Oxidoreductase</keyword>
<evidence type="ECO:0000313" key="11">
    <source>
        <dbReference type="EMBL" id="GGI87729.1"/>
    </source>
</evidence>
<dbReference type="InterPro" id="IPR017972">
    <property type="entry name" value="Cyt_P450_CS"/>
</dbReference>
<dbReference type="PANTHER" id="PTHR46696">
    <property type="entry name" value="P450, PUTATIVE (EUROFUNG)-RELATED"/>
    <property type="match status" value="1"/>
</dbReference>
<name>A0A917JV46_9PSEU</name>
<proteinExistence type="inferred from homology"/>
<dbReference type="PANTHER" id="PTHR46696:SF1">
    <property type="entry name" value="CYTOCHROME P450 YJIB-RELATED"/>
    <property type="match status" value="1"/>
</dbReference>
<dbReference type="Proteomes" id="UP001500220">
    <property type="component" value="Unassembled WGS sequence"/>
</dbReference>
<evidence type="ECO:0000256" key="1">
    <source>
        <dbReference type="ARBA" id="ARBA00004496"/>
    </source>
</evidence>
<dbReference type="Pfam" id="PF00067">
    <property type="entry name" value="p450"/>
    <property type="match status" value="1"/>
</dbReference>
<comment type="caution">
    <text evidence="11">The sequence shown here is derived from an EMBL/GenBank/DDBJ whole genome shotgun (WGS) entry which is preliminary data.</text>
</comment>
<reference evidence="11" key="4">
    <citation type="submission" date="2020-09" db="EMBL/GenBank/DDBJ databases">
        <authorList>
            <person name="Sun Q."/>
            <person name="Zhou Y."/>
        </authorList>
    </citation>
    <scope>NUCLEOTIDE SEQUENCE</scope>
    <source>
        <strain evidence="11">CGMCC 4.7206</strain>
    </source>
</reference>
<dbReference type="Gene3D" id="1.10.630.10">
    <property type="entry name" value="Cytochrome P450"/>
    <property type="match status" value="1"/>
</dbReference>
<reference evidence="10" key="1">
    <citation type="journal article" date="2014" name="Int. J. Syst. Evol. Microbiol.">
        <title>Complete genome of a new Firmicutes species belonging to the dominant human colonic microbiota ('Ruminococcus bicirculans') reveals two chromosomes and a selective capacity to utilize plant glucans.</title>
        <authorList>
            <consortium name="NISC Comparative Sequencing Program"/>
            <person name="Wegmann U."/>
            <person name="Louis P."/>
            <person name="Goesmann A."/>
            <person name="Henrissat B."/>
            <person name="Duncan S.H."/>
            <person name="Flint H.J."/>
        </authorList>
    </citation>
    <scope>NUCLEOTIDE SEQUENCE</scope>
    <source>
        <strain evidence="10">JCM 10664</strain>
    </source>
</reference>
<keyword evidence="3" id="KW-0963">Cytoplasm</keyword>
<evidence type="ECO:0000256" key="2">
    <source>
        <dbReference type="ARBA" id="ARBA00010617"/>
    </source>
</evidence>
<protein>
    <submittedName>
        <fullName evidence="11">Cytochrome P450</fullName>
    </submittedName>
</protein>
<dbReference type="SUPFAM" id="SSF48264">
    <property type="entry name" value="Cytochrome P450"/>
    <property type="match status" value="1"/>
</dbReference>